<organism evidence="4 5">
    <name type="scientific">Thelephora terrestris</name>
    <dbReference type="NCBI Taxonomy" id="56493"/>
    <lineage>
        <taxon>Eukaryota</taxon>
        <taxon>Fungi</taxon>
        <taxon>Dikarya</taxon>
        <taxon>Basidiomycota</taxon>
        <taxon>Agaricomycotina</taxon>
        <taxon>Agaricomycetes</taxon>
        <taxon>Thelephorales</taxon>
        <taxon>Thelephoraceae</taxon>
        <taxon>Thelephora</taxon>
    </lineage>
</organism>
<dbReference type="OrthoDB" id="266663at2759"/>
<dbReference type="Pfam" id="PF22784">
    <property type="entry name" value="PTP-SAK"/>
    <property type="match status" value="1"/>
</dbReference>
<sequence>MSSSISSHERLSLQLSRFASQHHHSEYNYLKFGPHGAAATYVPMSLHMPDHVESIRAHQAALASIQAWWPATKRASPIAPSPECPQLCTLSRGDLVQEIYAAMDETFLNNNDAYTSSNRIKTSESHPINTSAIITPELLPVISSHLVRSPRSYPILHELPHPFRLHRFNRRPSFSGSSPPPIPSEIPTQAGLRDGVSVSQALRLAISTGITGKGRDLSLRVSTPSELKAIPVLSDRVTTLETNQPIIGNMLLSSCPGKKVRLAGPVNGRVGVCRDLTRDLERMRILGVGSIVCCLDDVELAYLGVSWSDYARIADENGIDVLRLPLPEGLAPLDVASFDAQMTRLINSYTLKGINVLCHCRGGVGRAGLVACCWMLKMGLCGWLEGEPEPASPRGATPSTDGSGSETDTEVDDGQPLRADTIQMVERVISVVRRRRSVKAIESFEQVLFLVEFIEYLRSRGRNQDSESIPVFRSLYPPSRVIHLDL</sequence>
<keyword evidence="1" id="KW-0378">Hydrolase</keyword>
<dbReference type="Proteomes" id="UP000736335">
    <property type="component" value="Unassembled WGS sequence"/>
</dbReference>
<dbReference type="GO" id="GO:0016791">
    <property type="term" value="F:phosphatase activity"/>
    <property type="evidence" value="ECO:0007669"/>
    <property type="project" value="UniProtKB-ARBA"/>
</dbReference>
<dbReference type="InterPro" id="IPR050561">
    <property type="entry name" value="PTP"/>
</dbReference>
<accession>A0A9P6HQR3</accession>
<gene>
    <name evidence="4" type="ORF">BJ322DRAFT_1103182</name>
</gene>
<dbReference type="InterPro" id="IPR029021">
    <property type="entry name" value="Prot-tyrosine_phosphatase-like"/>
</dbReference>
<comment type="caution">
    <text evidence="4">The sequence shown here is derived from an EMBL/GenBank/DDBJ whole genome shotgun (WGS) entry which is preliminary data.</text>
</comment>
<proteinExistence type="predicted"/>
<dbReference type="InterPro" id="IPR057023">
    <property type="entry name" value="PTP-SAK"/>
</dbReference>
<evidence type="ECO:0000313" key="4">
    <source>
        <dbReference type="EMBL" id="KAF9792710.1"/>
    </source>
</evidence>
<keyword evidence="5" id="KW-1185">Reference proteome</keyword>
<protein>
    <submittedName>
        <fullName evidence="4">Protein-tyrosine phosphatase-like protein</fullName>
    </submittedName>
</protein>
<evidence type="ECO:0000256" key="2">
    <source>
        <dbReference type="SAM" id="MobiDB-lite"/>
    </source>
</evidence>
<feature type="region of interest" description="Disordered" evidence="2">
    <location>
        <begin position="388"/>
        <end position="417"/>
    </location>
</feature>
<evidence type="ECO:0000259" key="3">
    <source>
        <dbReference type="PROSITE" id="PS50056"/>
    </source>
</evidence>
<dbReference type="PROSITE" id="PS50056">
    <property type="entry name" value="TYR_PHOSPHATASE_2"/>
    <property type="match status" value="1"/>
</dbReference>
<name>A0A9P6HQR3_9AGAM</name>
<dbReference type="PANTHER" id="PTHR23339">
    <property type="entry name" value="TYROSINE SPECIFIC PROTEIN PHOSPHATASE AND DUAL SPECIFICITY PROTEIN PHOSPHATASE"/>
    <property type="match status" value="1"/>
</dbReference>
<reference evidence="4" key="1">
    <citation type="journal article" date="2020" name="Nat. Commun.">
        <title>Large-scale genome sequencing of mycorrhizal fungi provides insights into the early evolution of symbiotic traits.</title>
        <authorList>
            <person name="Miyauchi S."/>
            <person name="Kiss E."/>
            <person name="Kuo A."/>
            <person name="Drula E."/>
            <person name="Kohler A."/>
            <person name="Sanchez-Garcia M."/>
            <person name="Morin E."/>
            <person name="Andreopoulos B."/>
            <person name="Barry K.W."/>
            <person name="Bonito G."/>
            <person name="Buee M."/>
            <person name="Carver A."/>
            <person name="Chen C."/>
            <person name="Cichocki N."/>
            <person name="Clum A."/>
            <person name="Culley D."/>
            <person name="Crous P.W."/>
            <person name="Fauchery L."/>
            <person name="Girlanda M."/>
            <person name="Hayes R.D."/>
            <person name="Keri Z."/>
            <person name="LaButti K."/>
            <person name="Lipzen A."/>
            <person name="Lombard V."/>
            <person name="Magnuson J."/>
            <person name="Maillard F."/>
            <person name="Murat C."/>
            <person name="Nolan M."/>
            <person name="Ohm R.A."/>
            <person name="Pangilinan J."/>
            <person name="Pereira M.F."/>
            <person name="Perotto S."/>
            <person name="Peter M."/>
            <person name="Pfister S."/>
            <person name="Riley R."/>
            <person name="Sitrit Y."/>
            <person name="Stielow J.B."/>
            <person name="Szollosi G."/>
            <person name="Zifcakova L."/>
            <person name="Stursova M."/>
            <person name="Spatafora J.W."/>
            <person name="Tedersoo L."/>
            <person name="Vaario L.M."/>
            <person name="Yamada A."/>
            <person name="Yan M."/>
            <person name="Wang P."/>
            <person name="Xu J."/>
            <person name="Bruns T."/>
            <person name="Baldrian P."/>
            <person name="Vilgalys R."/>
            <person name="Dunand C."/>
            <person name="Henrissat B."/>
            <person name="Grigoriev I.V."/>
            <person name="Hibbett D."/>
            <person name="Nagy L.G."/>
            <person name="Martin F.M."/>
        </authorList>
    </citation>
    <scope>NUCLEOTIDE SEQUENCE</scope>
    <source>
        <strain evidence="4">UH-Tt-Lm1</strain>
    </source>
</reference>
<evidence type="ECO:0000313" key="5">
    <source>
        <dbReference type="Proteomes" id="UP000736335"/>
    </source>
</evidence>
<feature type="compositionally biased region" description="Polar residues" evidence="2">
    <location>
        <begin position="397"/>
        <end position="406"/>
    </location>
</feature>
<dbReference type="SUPFAM" id="SSF52799">
    <property type="entry name" value="(Phosphotyrosine protein) phosphatases II"/>
    <property type="match status" value="1"/>
</dbReference>
<evidence type="ECO:0000256" key="1">
    <source>
        <dbReference type="ARBA" id="ARBA00022801"/>
    </source>
</evidence>
<dbReference type="AlphaFoldDB" id="A0A9P6HQR3"/>
<dbReference type="EMBL" id="WIUZ02000001">
    <property type="protein sequence ID" value="KAF9792710.1"/>
    <property type="molecule type" value="Genomic_DNA"/>
</dbReference>
<dbReference type="InterPro" id="IPR000387">
    <property type="entry name" value="Tyr_Pase_dom"/>
</dbReference>
<feature type="domain" description="Tyrosine specific protein phosphatases" evidence="3">
    <location>
        <begin position="340"/>
        <end position="380"/>
    </location>
</feature>
<reference evidence="4" key="2">
    <citation type="submission" date="2020-11" db="EMBL/GenBank/DDBJ databases">
        <authorList>
            <consortium name="DOE Joint Genome Institute"/>
            <person name="Kuo A."/>
            <person name="Miyauchi S."/>
            <person name="Kiss E."/>
            <person name="Drula E."/>
            <person name="Kohler A."/>
            <person name="Sanchez-Garcia M."/>
            <person name="Andreopoulos B."/>
            <person name="Barry K.W."/>
            <person name="Bonito G."/>
            <person name="Buee M."/>
            <person name="Carver A."/>
            <person name="Chen C."/>
            <person name="Cichocki N."/>
            <person name="Clum A."/>
            <person name="Culley D."/>
            <person name="Crous P.W."/>
            <person name="Fauchery L."/>
            <person name="Girlanda M."/>
            <person name="Hayes R."/>
            <person name="Keri Z."/>
            <person name="Labutti K."/>
            <person name="Lipzen A."/>
            <person name="Lombard V."/>
            <person name="Magnuson J."/>
            <person name="Maillard F."/>
            <person name="Morin E."/>
            <person name="Murat C."/>
            <person name="Nolan M."/>
            <person name="Ohm R."/>
            <person name="Pangilinan J."/>
            <person name="Pereira M."/>
            <person name="Perotto S."/>
            <person name="Peter M."/>
            <person name="Riley R."/>
            <person name="Sitrit Y."/>
            <person name="Stielow B."/>
            <person name="Szollosi G."/>
            <person name="Zifcakova L."/>
            <person name="Stursova M."/>
            <person name="Spatafora J.W."/>
            <person name="Tedersoo L."/>
            <person name="Vaario L.-M."/>
            <person name="Yamada A."/>
            <person name="Yan M."/>
            <person name="Wang P."/>
            <person name="Xu J."/>
            <person name="Bruns T."/>
            <person name="Baldrian P."/>
            <person name="Vilgalys R."/>
            <person name="Henrissat B."/>
            <person name="Grigoriev I.V."/>
            <person name="Hibbett D."/>
            <person name="Nagy L.G."/>
            <person name="Martin F.M."/>
        </authorList>
    </citation>
    <scope>NUCLEOTIDE SEQUENCE</scope>
    <source>
        <strain evidence="4">UH-Tt-Lm1</strain>
    </source>
</reference>
<dbReference type="Gene3D" id="3.90.190.10">
    <property type="entry name" value="Protein tyrosine phosphatase superfamily"/>
    <property type="match status" value="1"/>
</dbReference>